<dbReference type="STRING" id="158607.A0A2P5HKP9"/>
<dbReference type="InterPro" id="IPR056023">
    <property type="entry name" value="DUF7603"/>
</dbReference>
<proteinExistence type="predicted"/>
<feature type="compositionally biased region" description="Polar residues" evidence="2">
    <location>
        <begin position="241"/>
        <end position="250"/>
    </location>
</feature>
<gene>
    <name evidence="4" type="ORF">DHEL01_v210777</name>
</gene>
<dbReference type="GO" id="GO:0005737">
    <property type="term" value="C:cytoplasm"/>
    <property type="evidence" value="ECO:0007669"/>
    <property type="project" value="TreeGrafter"/>
</dbReference>
<dbReference type="GO" id="GO:0008017">
    <property type="term" value="F:microtubule binding"/>
    <property type="evidence" value="ECO:0007669"/>
    <property type="project" value="TreeGrafter"/>
</dbReference>
<feature type="compositionally biased region" description="Polar residues" evidence="2">
    <location>
        <begin position="79"/>
        <end position="90"/>
    </location>
</feature>
<sequence length="1138" mass="125840">MSQAMTLEPSPVDLDRSMAPTEHNGLGTAYDHYRFNDALSCSQAPDTLDASSGPPPRATAITHPQESFVQPLSHGQPAHTPSSPPESVTSGAVPPPPPPPRSSTPLHSPRSTRSQSLAASLGSQSPIRRKPLSPTASPLAVRFSSNKANHVKSQDLPEEPDSGYHSLDSPDLYDLGQAEGPAPVASLPTPLEPLSEEEFQGKWPSPPTGPITPAPLEVRNIPDVSPAPPKTDDLTRPKQAEGTSDVTLVTQGLDLPDAEPTSPNNHNTSSSMSMSGRPPMPPQLDLDYRNSSAQHHTLSPTLDRPPDSASSHTSHASLNKPLPTPPPKSPAGSSKLSNFFGWGAPSLSNTDSSKDKDYSPIPSPVSPKRNEYSDESPVSTRDRNSTQVPIHEGNALGYVEAYFPTPPNSYTLVSPVVEIEEMEDELKAISAELASSIRREMDLEDLVDRLQSEIANPQAPGKRTSDYFSDSGYSTAKSGEFENPREEILAIQRKAEQEKAQLRLELTTKLQEERGRRNALDQQIKELADKASQADAAQMISKDADARVKELEKSCEDLRRRLSEERQVKDNFEDLLTALKGELQTAALERDNLRDEVVPQLRARVEGLEAQQADSEKLAYETTKLQQELQEIKDSKAKHDTLARLRSSSVTGQSFKLSRPPSIHSSGLSRSNTVKGGHVESRDVLSERLKDVEAQRDALHSALKNLLDRQDFQNRENEKKIKLLEVERDRLLSSSPRKAGFDREVSTLREEVNVLRRRAEEAIEQKWQVEKGLIGLKSDLDRAEEELTSLRALLSEKDILIPDSFSRYSSNSATGVPGLPATSLSLEKAYEDLQKSYKEAIERIKDLEIGGTSATQDERTRLAMERLEQSLASAIHGRDDARQEAASLQIQVDRLQRSEEDHMEGERDLADQLRDSADRVEELTQQVRAQLAINASLRSRLAETVARGEAVQRANKERLASMQNRMRTLEEQVVAAQSAAEDRVNRHEEELSKLRESTSANLHRLRDSNTGSRSPRLFPPKSPVSPLLSPNGGRFPRMLSSHSRKSSRNRPSSSGDSEEEDTSQVETLKARVAELEKSLVTADFEMQEVVGRMNMAQIEVMTLQEERETAARETKRLQKLLEAEKANALQQRFNTINS</sequence>
<feature type="compositionally biased region" description="Basic and acidic residues" evidence="2">
    <location>
        <begin position="980"/>
        <end position="996"/>
    </location>
</feature>
<dbReference type="GO" id="GO:0030705">
    <property type="term" value="P:cytoskeleton-dependent intracellular transport"/>
    <property type="evidence" value="ECO:0007669"/>
    <property type="project" value="TreeGrafter"/>
</dbReference>
<feature type="coiled-coil region" evidence="1">
    <location>
        <begin position="682"/>
        <end position="709"/>
    </location>
</feature>
<feature type="region of interest" description="Disordered" evidence="2">
    <location>
        <begin position="457"/>
        <end position="481"/>
    </location>
</feature>
<feature type="compositionally biased region" description="Low complexity" evidence="2">
    <location>
        <begin position="103"/>
        <end position="125"/>
    </location>
</feature>
<evidence type="ECO:0000256" key="2">
    <source>
        <dbReference type="SAM" id="MobiDB-lite"/>
    </source>
</evidence>
<dbReference type="GO" id="GO:0031122">
    <property type="term" value="P:cytoplasmic microtubule organization"/>
    <property type="evidence" value="ECO:0007669"/>
    <property type="project" value="TreeGrafter"/>
</dbReference>
<keyword evidence="5" id="KW-1185">Reference proteome</keyword>
<feature type="region of interest" description="Disordered" evidence="2">
    <location>
        <begin position="43"/>
        <end position="390"/>
    </location>
</feature>
<accession>A0A2P5HKP9</accession>
<evidence type="ECO:0000256" key="1">
    <source>
        <dbReference type="SAM" id="Coils"/>
    </source>
</evidence>
<evidence type="ECO:0000313" key="4">
    <source>
        <dbReference type="EMBL" id="POS70829.1"/>
    </source>
</evidence>
<dbReference type="OrthoDB" id="5395440at2759"/>
<feature type="domain" description="DUF7603" evidence="3">
    <location>
        <begin position="863"/>
        <end position="971"/>
    </location>
</feature>
<feature type="compositionally biased region" description="Polar residues" evidence="2">
    <location>
        <begin position="663"/>
        <end position="674"/>
    </location>
</feature>
<feature type="compositionally biased region" description="Pro residues" evidence="2">
    <location>
        <begin position="204"/>
        <end position="213"/>
    </location>
</feature>
<dbReference type="Pfam" id="PF24554">
    <property type="entry name" value="DUF7603"/>
    <property type="match status" value="1"/>
</dbReference>
<evidence type="ECO:0000313" key="5">
    <source>
        <dbReference type="Proteomes" id="UP000094444"/>
    </source>
</evidence>
<feature type="region of interest" description="Disordered" evidence="2">
    <location>
        <begin position="653"/>
        <end position="679"/>
    </location>
</feature>
<dbReference type="Proteomes" id="UP000094444">
    <property type="component" value="Unassembled WGS sequence"/>
</dbReference>
<name>A0A2P5HKP9_DIAHE</name>
<feature type="compositionally biased region" description="Low complexity" evidence="2">
    <location>
        <begin position="260"/>
        <end position="277"/>
    </location>
</feature>
<feature type="region of interest" description="Disordered" evidence="2">
    <location>
        <begin position="978"/>
        <end position="1066"/>
    </location>
</feature>
<dbReference type="PANTHER" id="PTHR18947">
    <property type="entry name" value="HOOK PROTEINS"/>
    <property type="match status" value="1"/>
</dbReference>
<comment type="caution">
    <text evidence="4">The sequence shown here is derived from an EMBL/GenBank/DDBJ whole genome shotgun (WGS) entry which is preliminary data.</text>
</comment>
<dbReference type="PANTHER" id="PTHR18947:SF28">
    <property type="entry name" value="GIRDIN, ISOFORM A"/>
    <property type="match status" value="1"/>
</dbReference>
<keyword evidence="1" id="KW-0175">Coiled coil</keyword>
<dbReference type="GO" id="GO:0005815">
    <property type="term" value="C:microtubule organizing center"/>
    <property type="evidence" value="ECO:0007669"/>
    <property type="project" value="TreeGrafter"/>
</dbReference>
<feature type="compositionally biased region" description="Basic and acidic residues" evidence="2">
    <location>
        <begin position="230"/>
        <end position="239"/>
    </location>
</feature>
<feature type="compositionally biased region" description="Polar residues" evidence="2">
    <location>
        <begin position="466"/>
        <end position="477"/>
    </location>
</feature>
<organism evidence="4 5">
    <name type="scientific">Diaporthe helianthi</name>
    <dbReference type="NCBI Taxonomy" id="158607"/>
    <lineage>
        <taxon>Eukaryota</taxon>
        <taxon>Fungi</taxon>
        <taxon>Dikarya</taxon>
        <taxon>Ascomycota</taxon>
        <taxon>Pezizomycotina</taxon>
        <taxon>Sordariomycetes</taxon>
        <taxon>Sordariomycetidae</taxon>
        <taxon>Diaporthales</taxon>
        <taxon>Diaporthaceae</taxon>
        <taxon>Diaporthe</taxon>
    </lineage>
</organism>
<feature type="compositionally biased region" description="Pro residues" evidence="2">
    <location>
        <begin position="93"/>
        <end position="102"/>
    </location>
</feature>
<protein>
    <recommendedName>
        <fullName evidence="3">DUF7603 domain-containing protein</fullName>
    </recommendedName>
</protein>
<reference evidence="4" key="1">
    <citation type="submission" date="2017-09" db="EMBL/GenBank/DDBJ databases">
        <title>Polyketide synthases of a Diaporthe helianthi virulent isolate.</title>
        <authorList>
            <person name="Baroncelli R."/>
        </authorList>
    </citation>
    <scope>NUCLEOTIDE SEQUENCE [LARGE SCALE GENOMIC DNA]</scope>
    <source>
        <strain evidence="4">7/96</strain>
    </source>
</reference>
<feature type="coiled-coil region" evidence="1">
    <location>
        <begin position="485"/>
        <end position="596"/>
    </location>
</feature>
<evidence type="ECO:0000259" key="3">
    <source>
        <dbReference type="Pfam" id="PF24554"/>
    </source>
</evidence>
<dbReference type="EMBL" id="MAVT02001471">
    <property type="protein sequence ID" value="POS70829.1"/>
    <property type="molecule type" value="Genomic_DNA"/>
</dbReference>
<feature type="region of interest" description="Disordered" evidence="2">
    <location>
        <begin position="1"/>
        <end position="29"/>
    </location>
</feature>
<dbReference type="GO" id="GO:0051959">
    <property type="term" value="F:dynein light intermediate chain binding"/>
    <property type="evidence" value="ECO:0007669"/>
    <property type="project" value="TreeGrafter"/>
</dbReference>
<feature type="compositionally biased region" description="Polar residues" evidence="2">
    <location>
        <begin position="289"/>
        <end position="300"/>
    </location>
</feature>
<dbReference type="AlphaFoldDB" id="A0A2P5HKP9"/>
<dbReference type="InParanoid" id="A0A2P5HKP9"/>